<dbReference type="Proteomes" id="UP000291819">
    <property type="component" value="Unassembled WGS sequence"/>
</dbReference>
<dbReference type="SUPFAM" id="SSF52172">
    <property type="entry name" value="CheY-like"/>
    <property type="match status" value="1"/>
</dbReference>
<name>A0A4Q9HCN0_9SPHI</name>
<dbReference type="InterPro" id="IPR011006">
    <property type="entry name" value="CheY-like_superfamily"/>
</dbReference>
<evidence type="ECO:0000256" key="2">
    <source>
        <dbReference type="PROSITE-ProRule" id="PRU00169"/>
    </source>
</evidence>
<gene>
    <name evidence="4" type="ORF">EYS08_12180</name>
</gene>
<feature type="domain" description="Response regulatory" evidence="3">
    <location>
        <begin position="7"/>
        <end position="122"/>
    </location>
</feature>
<dbReference type="InterPro" id="IPR001789">
    <property type="entry name" value="Sig_transdc_resp-reg_receiver"/>
</dbReference>
<dbReference type="PANTHER" id="PTHR44591:SF3">
    <property type="entry name" value="RESPONSE REGULATORY DOMAIN-CONTAINING PROTEIN"/>
    <property type="match status" value="1"/>
</dbReference>
<feature type="modified residue" description="4-aspartylphosphate" evidence="2">
    <location>
        <position position="56"/>
    </location>
</feature>
<dbReference type="PROSITE" id="PS50110">
    <property type="entry name" value="RESPONSE_REGULATORY"/>
    <property type="match status" value="1"/>
</dbReference>
<evidence type="ECO:0000256" key="1">
    <source>
        <dbReference type="ARBA" id="ARBA00022553"/>
    </source>
</evidence>
<reference evidence="4 5" key="1">
    <citation type="submission" date="2019-02" db="EMBL/GenBank/DDBJ databases">
        <title>Pedobacter kyonggii whole genome sequence analysis.</title>
        <authorList>
            <person name="Dahal R.H."/>
        </authorList>
    </citation>
    <scope>NUCLEOTIDE SEQUENCE [LARGE SCALE GENOMIC DNA]</scope>
    <source>
        <strain evidence="4 5">K-4-11-1</strain>
    </source>
</reference>
<evidence type="ECO:0000259" key="3">
    <source>
        <dbReference type="PROSITE" id="PS50110"/>
    </source>
</evidence>
<dbReference type="SMART" id="SM00448">
    <property type="entry name" value="REC"/>
    <property type="match status" value="1"/>
</dbReference>
<keyword evidence="5" id="KW-1185">Reference proteome</keyword>
<dbReference type="Pfam" id="PF00072">
    <property type="entry name" value="Response_reg"/>
    <property type="match status" value="1"/>
</dbReference>
<accession>A0A4Q9HCN0</accession>
<comment type="caution">
    <text evidence="4">The sequence shown here is derived from an EMBL/GenBank/DDBJ whole genome shotgun (WGS) entry which is preliminary data.</text>
</comment>
<evidence type="ECO:0000313" key="5">
    <source>
        <dbReference type="Proteomes" id="UP000291819"/>
    </source>
</evidence>
<dbReference type="PANTHER" id="PTHR44591">
    <property type="entry name" value="STRESS RESPONSE REGULATOR PROTEIN 1"/>
    <property type="match status" value="1"/>
</dbReference>
<organism evidence="4 5">
    <name type="scientific">Pedobacter kyonggii</name>
    <dbReference type="NCBI Taxonomy" id="1926871"/>
    <lineage>
        <taxon>Bacteria</taxon>
        <taxon>Pseudomonadati</taxon>
        <taxon>Bacteroidota</taxon>
        <taxon>Sphingobacteriia</taxon>
        <taxon>Sphingobacteriales</taxon>
        <taxon>Sphingobacteriaceae</taxon>
        <taxon>Pedobacter</taxon>
    </lineage>
</organism>
<keyword evidence="1 2" id="KW-0597">Phosphoprotein</keyword>
<dbReference type="AlphaFoldDB" id="A0A4Q9HCN0"/>
<dbReference type="InterPro" id="IPR050595">
    <property type="entry name" value="Bact_response_regulator"/>
</dbReference>
<protein>
    <submittedName>
        <fullName evidence="4">Response regulator</fullName>
    </submittedName>
</protein>
<proteinExistence type="predicted"/>
<sequence>MLTHMKRILVVDDDIEVLETIQLILEIGGFKVSALNDGEEIFNRIEKFSPDLILLDISLGHIDGRVLCEQLKSIESTSKIPILLISGLYDPKDFTTLNYGQDDFLSKPFQMDVLLKKITKILSLEEDKPSFLLN</sequence>
<dbReference type="OrthoDB" id="677887at2"/>
<dbReference type="GO" id="GO:0000160">
    <property type="term" value="P:phosphorelay signal transduction system"/>
    <property type="evidence" value="ECO:0007669"/>
    <property type="project" value="InterPro"/>
</dbReference>
<dbReference type="Gene3D" id="3.40.50.2300">
    <property type="match status" value="1"/>
</dbReference>
<evidence type="ECO:0000313" key="4">
    <source>
        <dbReference type="EMBL" id="TBO41908.1"/>
    </source>
</evidence>
<dbReference type="EMBL" id="SIXF01000010">
    <property type="protein sequence ID" value="TBO41908.1"/>
    <property type="molecule type" value="Genomic_DNA"/>
</dbReference>